<dbReference type="PANTHER" id="PTHR12378">
    <property type="entry name" value="DESUMOYLATING ISOPEPTIDASE"/>
    <property type="match status" value="1"/>
</dbReference>
<keyword evidence="2" id="KW-0645">Protease</keyword>
<dbReference type="EMBL" id="CAUYUJ010004969">
    <property type="protein sequence ID" value="CAK0811741.1"/>
    <property type="molecule type" value="Genomic_DNA"/>
</dbReference>
<protein>
    <recommendedName>
        <fullName evidence="4">PPPDE domain-containing protein</fullName>
    </recommendedName>
</protein>
<keyword evidence="6" id="KW-1185">Reference proteome</keyword>
<feature type="domain" description="PPPDE" evidence="4">
    <location>
        <begin position="20"/>
        <end position="174"/>
    </location>
</feature>
<keyword evidence="3" id="KW-0378">Hydrolase</keyword>
<evidence type="ECO:0000256" key="1">
    <source>
        <dbReference type="ARBA" id="ARBA00008140"/>
    </source>
</evidence>
<evidence type="ECO:0000313" key="6">
    <source>
        <dbReference type="Proteomes" id="UP001189429"/>
    </source>
</evidence>
<dbReference type="Pfam" id="PF05903">
    <property type="entry name" value="Peptidase_C97"/>
    <property type="match status" value="1"/>
</dbReference>
<dbReference type="PROSITE" id="PS51858">
    <property type="entry name" value="PPPDE"/>
    <property type="match status" value="1"/>
</dbReference>
<evidence type="ECO:0000256" key="2">
    <source>
        <dbReference type="ARBA" id="ARBA00022670"/>
    </source>
</evidence>
<accession>A0ABN9QZA3</accession>
<reference evidence="5" key="1">
    <citation type="submission" date="2023-10" db="EMBL/GenBank/DDBJ databases">
        <authorList>
            <person name="Chen Y."/>
            <person name="Shah S."/>
            <person name="Dougan E. K."/>
            <person name="Thang M."/>
            <person name="Chan C."/>
        </authorList>
    </citation>
    <scope>NUCLEOTIDE SEQUENCE [LARGE SCALE GENOMIC DNA]</scope>
</reference>
<dbReference type="InterPro" id="IPR042266">
    <property type="entry name" value="PPPDE_sf"/>
</dbReference>
<evidence type="ECO:0000259" key="4">
    <source>
        <dbReference type="PROSITE" id="PS51858"/>
    </source>
</evidence>
<gene>
    <name evidence="5" type="ORF">PCOR1329_LOCUS16247</name>
</gene>
<dbReference type="InterPro" id="IPR008580">
    <property type="entry name" value="PPPDE_dom"/>
</dbReference>
<evidence type="ECO:0000256" key="3">
    <source>
        <dbReference type="ARBA" id="ARBA00022801"/>
    </source>
</evidence>
<organism evidence="5 6">
    <name type="scientific">Prorocentrum cordatum</name>
    <dbReference type="NCBI Taxonomy" id="2364126"/>
    <lineage>
        <taxon>Eukaryota</taxon>
        <taxon>Sar</taxon>
        <taxon>Alveolata</taxon>
        <taxon>Dinophyceae</taxon>
        <taxon>Prorocentrales</taxon>
        <taxon>Prorocentraceae</taxon>
        <taxon>Prorocentrum</taxon>
    </lineage>
</organism>
<name>A0ABN9QZA3_9DINO</name>
<evidence type="ECO:0000313" key="5">
    <source>
        <dbReference type="EMBL" id="CAK0811741.1"/>
    </source>
</evidence>
<comment type="similarity">
    <text evidence="1">Belongs to the DeSI family.</text>
</comment>
<proteinExistence type="inferred from homology"/>
<sequence>MAADAPTPPHEGQLAGGARAPVRLSLYDLDGCTGWLLNGKNGSRARWTGLGLFHCAIEVHDWEFAFVYYWDCWESDQVTGVIRSPPRQDPTFGVGFRGSLELGSTRRSPAEVTAMLQDLGGEWRSNRYHLIRRNCVTFCEELAGLLEVQLSLACPSIGGIFKTSHKIVWGRCFK</sequence>
<dbReference type="PANTHER" id="PTHR12378:SF80">
    <property type="entry name" value="IP06716P-RELATED"/>
    <property type="match status" value="1"/>
</dbReference>
<comment type="caution">
    <text evidence="5">The sequence shown here is derived from an EMBL/GenBank/DDBJ whole genome shotgun (WGS) entry which is preliminary data.</text>
</comment>
<dbReference type="Gene3D" id="3.90.1720.30">
    <property type="entry name" value="PPPDE domains"/>
    <property type="match status" value="1"/>
</dbReference>
<dbReference type="SMART" id="SM01179">
    <property type="entry name" value="DUF862"/>
    <property type="match status" value="1"/>
</dbReference>
<dbReference type="Proteomes" id="UP001189429">
    <property type="component" value="Unassembled WGS sequence"/>
</dbReference>